<comment type="caution">
    <text evidence="2">The sequence shown here is derived from an EMBL/GenBank/DDBJ whole genome shotgun (WGS) entry which is preliminary data.</text>
</comment>
<dbReference type="Gene3D" id="1.10.1760.20">
    <property type="match status" value="1"/>
</dbReference>
<keyword evidence="1" id="KW-0812">Transmembrane</keyword>
<dbReference type="RefSeq" id="WP_056936680.1">
    <property type="nucleotide sequence ID" value="NZ_AZFN01000002.1"/>
</dbReference>
<dbReference type="EMBL" id="AZFN01000002">
    <property type="protein sequence ID" value="KRM03486.1"/>
    <property type="molecule type" value="Genomic_DNA"/>
</dbReference>
<evidence type="ECO:0000256" key="1">
    <source>
        <dbReference type="SAM" id="Phobius"/>
    </source>
</evidence>
<dbReference type="Pfam" id="PF12822">
    <property type="entry name" value="ECF_trnsprt"/>
    <property type="match status" value="1"/>
</dbReference>
<feature type="transmembrane region" description="Helical" evidence="1">
    <location>
        <begin position="60"/>
        <end position="78"/>
    </location>
</feature>
<proteinExistence type="predicted"/>
<keyword evidence="1" id="KW-1133">Transmembrane helix</keyword>
<feature type="transmembrane region" description="Helical" evidence="1">
    <location>
        <begin position="117"/>
        <end position="143"/>
    </location>
</feature>
<keyword evidence="1" id="KW-0472">Membrane</keyword>
<dbReference type="AlphaFoldDB" id="A0A0R1VDB5"/>
<dbReference type="GO" id="GO:0022857">
    <property type="term" value="F:transmembrane transporter activity"/>
    <property type="evidence" value="ECO:0007669"/>
    <property type="project" value="InterPro"/>
</dbReference>
<protein>
    <submittedName>
        <fullName evidence="2">Integral membrane protein</fullName>
    </submittedName>
</protein>
<dbReference type="Proteomes" id="UP000051739">
    <property type="component" value="Unassembled WGS sequence"/>
</dbReference>
<sequence length="197" mass="20871">MRQREQIRRLTVRTLLIVLVVLQDLIPMFGNIPLGPLSITTLPVTVAVVAVVLGPKEGTIVGFVWGLLTWVRAFVYPSSALAPLIFTNPLISVVPRMLIGLFAGYTFKWLVKVAPKALSAGIAGLIAAVTNTVLVLGGIYLFANTPAVAAGYHVGSGHLAQALMVIVTTNGVTEAITTAILTPLIALPVMVAVKRNR</sequence>
<gene>
    <name evidence="2" type="ORF">FC60_GL000808</name>
</gene>
<dbReference type="PATRIC" id="fig|1423749.3.peg.812"/>
<keyword evidence="3" id="KW-1185">Reference proteome</keyword>
<evidence type="ECO:0000313" key="2">
    <source>
        <dbReference type="EMBL" id="KRM03486.1"/>
    </source>
</evidence>
<organism evidence="2 3">
    <name type="scientific">Limosilactobacillus gastricus DSM 16045</name>
    <dbReference type="NCBI Taxonomy" id="1423749"/>
    <lineage>
        <taxon>Bacteria</taxon>
        <taxon>Bacillati</taxon>
        <taxon>Bacillota</taxon>
        <taxon>Bacilli</taxon>
        <taxon>Lactobacillales</taxon>
        <taxon>Lactobacillaceae</taxon>
        <taxon>Limosilactobacillus</taxon>
    </lineage>
</organism>
<feature type="transmembrane region" description="Helical" evidence="1">
    <location>
        <begin position="84"/>
        <end position="105"/>
    </location>
</feature>
<name>A0A0R1VDB5_9LACO</name>
<reference evidence="2 3" key="1">
    <citation type="journal article" date="2015" name="Genome Announc.">
        <title>Expanding the biotechnology potential of lactobacilli through comparative genomics of 213 strains and associated genera.</title>
        <authorList>
            <person name="Sun Z."/>
            <person name="Harris H.M."/>
            <person name="McCann A."/>
            <person name="Guo C."/>
            <person name="Argimon S."/>
            <person name="Zhang W."/>
            <person name="Yang X."/>
            <person name="Jeffery I.B."/>
            <person name="Cooney J.C."/>
            <person name="Kagawa T.F."/>
            <person name="Liu W."/>
            <person name="Song Y."/>
            <person name="Salvetti E."/>
            <person name="Wrobel A."/>
            <person name="Rasinkangas P."/>
            <person name="Parkhill J."/>
            <person name="Rea M.C."/>
            <person name="O'Sullivan O."/>
            <person name="Ritari J."/>
            <person name="Douillard F.P."/>
            <person name="Paul Ross R."/>
            <person name="Yang R."/>
            <person name="Briner A.E."/>
            <person name="Felis G.E."/>
            <person name="de Vos W.M."/>
            <person name="Barrangou R."/>
            <person name="Klaenhammer T.R."/>
            <person name="Caufield P.W."/>
            <person name="Cui Y."/>
            <person name="Zhang H."/>
            <person name="O'Toole P.W."/>
        </authorList>
    </citation>
    <scope>NUCLEOTIDE SEQUENCE [LARGE SCALE GENOMIC DNA]</scope>
    <source>
        <strain evidence="2 3">DSM 16045</strain>
    </source>
</reference>
<feature type="transmembrane region" description="Helical" evidence="1">
    <location>
        <begin position="12"/>
        <end position="29"/>
    </location>
</feature>
<dbReference type="InterPro" id="IPR024529">
    <property type="entry name" value="ECF_trnsprt_substrate-spec"/>
</dbReference>
<evidence type="ECO:0000313" key="3">
    <source>
        <dbReference type="Proteomes" id="UP000051739"/>
    </source>
</evidence>
<accession>A0A0R1VDB5</accession>
<feature type="transmembrane region" description="Helical" evidence="1">
    <location>
        <begin position="163"/>
        <end position="193"/>
    </location>
</feature>